<dbReference type="EMBL" id="JACSDY010000011">
    <property type="protein sequence ID" value="KAF7415323.1"/>
    <property type="molecule type" value="Genomic_DNA"/>
</dbReference>
<organism evidence="1 2">
    <name type="scientific">Vespula pensylvanica</name>
    <name type="common">Western yellow jacket</name>
    <name type="synonym">Wasp</name>
    <dbReference type="NCBI Taxonomy" id="30213"/>
    <lineage>
        <taxon>Eukaryota</taxon>
        <taxon>Metazoa</taxon>
        <taxon>Ecdysozoa</taxon>
        <taxon>Arthropoda</taxon>
        <taxon>Hexapoda</taxon>
        <taxon>Insecta</taxon>
        <taxon>Pterygota</taxon>
        <taxon>Neoptera</taxon>
        <taxon>Endopterygota</taxon>
        <taxon>Hymenoptera</taxon>
        <taxon>Apocrita</taxon>
        <taxon>Aculeata</taxon>
        <taxon>Vespoidea</taxon>
        <taxon>Vespidae</taxon>
        <taxon>Vespinae</taxon>
        <taxon>Vespula</taxon>
    </lineage>
</organism>
<evidence type="ECO:0000313" key="2">
    <source>
        <dbReference type="Proteomes" id="UP000600918"/>
    </source>
</evidence>
<gene>
    <name evidence="1" type="ORF">H0235_011915</name>
</gene>
<proteinExistence type="predicted"/>
<evidence type="ECO:0000313" key="1">
    <source>
        <dbReference type="EMBL" id="KAF7415323.1"/>
    </source>
</evidence>
<dbReference type="AlphaFoldDB" id="A0A834NPS7"/>
<keyword evidence="2" id="KW-1185">Reference proteome</keyword>
<comment type="caution">
    <text evidence="1">The sequence shown here is derived from an EMBL/GenBank/DDBJ whole genome shotgun (WGS) entry which is preliminary data.</text>
</comment>
<accession>A0A834NPS7</accession>
<sequence length="101" mass="11499">MNQHDATHQLTRLSGSGNIKCGTQPHNHIECTYSNAHVRVTSTTRHMSGQYSQQYCTMDQIDFAFSRDSGNRTVVTLVLVSEYHYFRAHSSLIFHFGLYSA</sequence>
<reference evidence="1" key="1">
    <citation type="journal article" date="2020" name="G3 (Bethesda)">
        <title>High-Quality Assemblies for Three Invasive Social Wasps from the &lt;i&gt;Vespula&lt;/i&gt; Genus.</title>
        <authorList>
            <person name="Harrop T.W.R."/>
            <person name="Guhlin J."/>
            <person name="McLaughlin G.M."/>
            <person name="Permina E."/>
            <person name="Stockwell P."/>
            <person name="Gilligan J."/>
            <person name="Le Lec M.F."/>
            <person name="Gruber M.A.M."/>
            <person name="Quinn O."/>
            <person name="Lovegrove M."/>
            <person name="Duncan E.J."/>
            <person name="Remnant E.J."/>
            <person name="Van Eeckhoven J."/>
            <person name="Graham B."/>
            <person name="Knapp R.A."/>
            <person name="Langford K.W."/>
            <person name="Kronenberg Z."/>
            <person name="Press M.O."/>
            <person name="Eacker S.M."/>
            <person name="Wilson-Rankin E.E."/>
            <person name="Purcell J."/>
            <person name="Lester P.J."/>
            <person name="Dearden P.K."/>
        </authorList>
    </citation>
    <scope>NUCLEOTIDE SEQUENCE</scope>
    <source>
        <strain evidence="1">Volc-1</strain>
    </source>
</reference>
<protein>
    <submittedName>
        <fullName evidence="1">Uncharacterized protein</fullName>
    </submittedName>
</protein>
<name>A0A834NPS7_VESPE</name>
<dbReference type="Proteomes" id="UP000600918">
    <property type="component" value="Unassembled WGS sequence"/>
</dbReference>